<evidence type="ECO:0000313" key="2">
    <source>
        <dbReference type="Proteomes" id="UP001054252"/>
    </source>
</evidence>
<dbReference type="AlphaFoldDB" id="A0AAV5IU08"/>
<evidence type="ECO:0000313" key="1">
    <source>
        <dbReference type="EMBL" id="GKV02658.1"/>
    </source>
</evidence>
<gene>
    <name evidence="1" type="ORF">SLEP1_g15059</name>
</gene>
<comment type="caution">
    <text evidence="1">The sequence shown here is derived from an EMBL/GenBank/DDBJ whole genome shotgun (WGS) entry which is preliminary data.</text>
</comment>
<sequence>MTISCVSSCWINGSSVADLWPALYLFRLWVVCGRSLAGSLPV</sequence>
<organism evidence="1 2">
    <name type="scientific">Rubroshorea leprosula</name>
    <dbReference type="NCBI Taxonomy" id="152421"/>
    <lineage>
        <taxon>Eukaryota</taxon>
        <taxon>Viridiplantae</taxon>
        <taxon>Streptophyta</taxon>
        <taxon>Embryophyta</taxon>
        <taxon>Tracheophyta</taxon>
        <taxon>Spermatophyta</taxon>
        <taxon>Magnoliopsida</taxon>
        <taxon>eudicotyledons</taxon>
        <taxon>Gunneridae</taxon>
        <taxon>Pentapetalae</taxon>
        <taxon>rosids</taxon>
        <taxon>malvids</taxon>
        <taxon>Malvales</taxon>
        <taxon>Dipterocarpaceae</taxon>
        <taxon>Rubroshorea</taxon>
    </lineage>
</organism>
<proteinExistence type="predicted"/>
<keyword evidence="2" id="KW-1185">Reference proteome</keyword>
<accession>A0AAV5IU08</accession>
<dbReference type="Proteomes" id="UP001054252">
    <property type="component" value="Unassembled WGS sequence"/>
</dbReference>
<name>A0AAV5IU08_9ROSI</name>
<protein>
    <submittedName>
        <fullName evidence="1">Uncharacterized protein</fullName>
    </submittedName>
</protein>
<dbReference type="EMBL" id="BPVZ01000019">
    <property type="protein sequence ID" value="GKV02658.1"/>
    <property type="molecule type" value="Genomic_DNA"/>
</dbReference>
<reference evidence="1 2" key="1">
    <citation type="journal article" date="2021" name="Commun. Biol.">
        <title>The genome of Shorea leprosula (Dipterocarpaceae) highlights the ecological relevance of drought in aseasonal tropical rainforests.</title>
        <authorList>
            <person name="Ng K.K.S."/>
            <person name="Kobayashi M.J."/>
            <person name="Fawcett J.A."/>
            <person name="Hatakeyama M."/>
            <person name="Paape T."/>
            <person name="Ng C.H."/>
            <person name="Ang C.C."/>
            <person name="Tnah L.H."/>
            <person name="Lee C.T."/>
            <person name="Nishiyama T."/>
            <person name="Sese J."/>
            <person name="O'Brien M.J."/>
            <person name="Copetti D."/>
            <person name="Mohd Noor M.I."/>
            <person name="Ong R.C."/>
            <person name="Putra M."/>
            <person name="Sireger I.Z."/>
            <person name="Indrioko S."/>
            <person name="Kosugi Y."/>
            <person name="Izuno A."/>
            <person name="Isagi Y."/>
            <person name="Lee S.L."/>
            <person name="Shimizu K.K."/>
        </authorList>
    </citation>
    <scope>NUCLEOTIDE SEQUENCE [LARGE SCALE GENOMIC DNA]</scope>
    <source>
        <strain evidence="1">214</strain>
    </source>
</reference>